<gene>
    <name evidence="2" type="ORF">MM817_03125</name>
</gene>
<organism evidence="2 3">
    <name type="scientific">Sulfoacidibacillus ferrooxidans</name>
    <dbReference type="NCBI Taxonomy" id="2005001"/>
    <lineage>
        <taxon>Bacteria</taxon>
        <taxon>Bacillati</taxon>
        <taxon>Bacillota</taxon>
        <taxon>Bacilli</taxon>
        <taxon>Bacillales</taxon>
        <taxon>Alicyclobacillaceae</taxon>
        <taxon>Sulfoacidibacillus</taxon>
    </lineage>
</organism>
<keyword evidence="1" id="KW-0472">Membrane</keyword>
<dbReference type="EMBL" id="JALBUF010000028">
    <property type="protein sequence ID" value="MCI0184828.1"/>
    <property type="molecule type" value="Genomic_DNA"/>
</dbReference>
<proteinExistence type="predicted"/>
<keyword evidence="3" id="KW-1185">Reference proteome</keyword>
<dbReference type="RefSeq" id="WP_241716808.1">
    <property type="nucleotide sequence ID" value="NZ_JALBUF010000028.1"/>
</dbReference>
<sequence>MVHARTQNVIYASLGMIVGALFIGILWSIEDANKQTAMVATVGSIPISNTEFVQ</sequence>
<feature type="transmembrane region" description="Helical" evidence="1">
    <location>
        <begin position="9"/>
        <end position="29"/>
    </location>
</feature>
<comment type="caution">
    <text evidence="2">The sequence shown here is derived from an EMBL/GenBank/DDBJ whole genome shotgun (WGS) entry which is preliminary data.</text>
</comment>
<evidence type="ECO:0000313" key="2">
    <source>
        <dbReference type="EMBL" id="MCI0184828.1"/>
    </source>
</evidence>
<name>A0A9X1VEU6_9BACL</name>
<protein>
    <submittedName>
        <fullName evidence="2">Uncharacterized protein</fullName>
    </submittedName>
</protein>
<accession>A0A9X1VEU6</accession>
<dbReference type="AlphaFoldDB" id="A0A9X1VEU6"/>
<keyword evidence="1" id="KW-0812">Transmembrane</keyword>
<evidence type="ECO:0000313" key="3">
    <source>
        <dbReference type="Proteomes" id="UP001139263"/>
    </source>
</evidence>
<reference evidence="2" key="1">
    <citation type="submission" date="2022-03" db="EMBL/GenBank/DDBJ databases">
        <title>Draft Genome Sequence of Firmicute Strain S0AB, a Heterotrophic Iron/Sulfur-Oxidizing Extreme Acidophile.</title>
        <authorList>
            <person name="Vergara E."/>
            <person name="Pakostova E."/>
            <person name="Johnson D.B."/>
            <person name="Holmes D.S."/>
        </authorList>
    </citation>
    <scope>NUCLEOTIDE SEQUENCE</scope>
    <source>
        <strain evidence="2">S0AB</strain>
    </source>
</reference>
<dbReference type="Proteomes" id="UP001139263">
    <property type="component" value="Unassembled WGS sequence"/>
</dbReference>
<keyword evidence="1" id="KW-1133">Transmembrane helix</keyword>
<evidence type="ECO:0000256" key="1">
    <source>
        <dbReference type="SAM" id="Phobius"/>
    </source>
</evidence>